<keyword evidence="2" id="KW-0645">Protease</keyword>
<accession>A0A161XZI7</accession>
<gene>
    <name evidence="7" type="ORF">N482_06810</name>
</gene>
<evidence type="ECO:0000256" key="1">
    <source>
        <dbReference type="ARBA" id="ARBA00010040"/>
    </source>
</evidence>
<evidence type="ECO:0000259" key="6">
    <source>
        <dbReference type="Pfam" id="PF00326"/>
    </source>
</evidence>
<evidence type="ECO:0000256" key="2">
    <source>
        <dbReference type="ARBA" id="ARBA00022670"/>
    </source>
</evidence>
<dbReference type="PANTHER" id="PTHR42776:SF13">
    <property type="entry name" value="DIPEPTIDYL-PEPTIDASE 5"/>
    <property type="match status" value="1"/>
</dbReference>
<dbReference type="AlphaFoldDB" id="A0A161XZI7"/>
<dbReference type="Gene3D" id="3.40.50.1820">
    <property type="entry name" value="alpha/beta hydrolase"/>
    <property type="match status" value="1"/>
</dbReference>
<protein>
    <submittedName>
        <fullName evidence="7">Peptidase S9</fullName>
    </submittedName>
</protein>
<evidence type="ECO:0000256" key="3">
    <source>
        <dbReference type="ARBA" id="ARBA00022729"/>
    </source>
</evidence>
<dbReference type="GO" id="GO:0006508">
    <property type="term" value="P:proteolysis"/>
    <property type="evidence" value="ECO:0007669"/>
    <property type="project" value="UniProtKB-KW"/>
</dbReference>
<dbReference type="PATRIC" id="fig|1365253.3.peg.1609"/>
<name>A0A161XZI7_9GAMM</name>
<comment type="similarity">
    <text evidence="1">Belongs to the peptidase S9C family.</text>
</comment>
<proteinExistence type="inferred from homology"/>
<evidence type="ECO:0000256" key="5">
    <source>
        <dbReference type="SAM" id="SignalP"/>
    </source>
</evidence>
<reference evidence="7 8" key="1">
    <citation type="submission" date="2013-07" db="EMBL/GenBank/DDBJ databases">
        <title>Comparative Genomic and Metabolomic Analysis of Twelve Strains of Pseudoalteromonas luteoviolacea.</title>
        <authorList>
            <person name="Vynne N.G."/>
            <person name="Mansson M."/>
            <person name="Gram L."/>
        </authorList>
    </citation>
    <scope>NUCLEOTIDE SEQUENCE [LARGE SCALE GENOMIC DNA]</scope>
    <source>
        <strain evidence="7 8">NCIMB 1942</strain>
    </source>
</reference>
<evidence type="ECO:0000313" key="8">
    <source>
        <dbReference type="Proteomes" id="UP000076587"/>
    </source>
</evidence>
<feature type="chain" id="PRO_5007829384" evidence="5">
    <location>
        <begin position="21"/>
        <end position="634"/>
    </location>
</feature>
<dbReference type="Proteomes" id="UP000076587">
    <property type="component" value="Unassembled WGS sequence"/>
</dbReference>
<dbReference type="PANTHER" id="PTHR42776">
    <property type="entry name" value="SERINE PEPTIDASE S9 FAMILY MEMBER"/>
    <property type="match status" value="1"/>
</dbReference>
<keyword evidence="4" id="KW-0378">Hydrolase</keyword>
<dbReference type="Pfam" id="PF00326">
    <property type="entry name" value="Peptidase_S9"/>
    <property type="match status" value="1"/>
</dbReference>
<dbReference type="GO" id="GO:0004252">
    <property type="term" value="F:serine-type endopeptidase activity"/>
    <property type="evidence" value="ECO:0007669"/>
    <property type="project" value="TreeGrafter"/>
</dbReference>
<dbReference type="InterPro" id="IPR011042">
    <property type="entry name" value="6-blade_b-propeller_TolB-like"/>
</dbReference>
<dbReference type="Gene3D" id="2.120.10.30">
    <property type="entry name" value="TolB, C-terminal domain"/>
    <property type="match status" value="1"/>
</dbReference>
<dbReference type="FunFam" id="3.40.50.1820:FF:000028">
    <property type="entry name" value="S9 family peptidase"/>
    <property type="match status" value="1"/>
</dbReference>
<comment type="caution">
    <text evidence="7">The sequence shown here is derived from an EMBL/GenBank/DDBJ whole genome shotgun (WGS) entry which is preliminary data.</text>
</comment>
<dbReference type="OrthoDB" id="9812921at2"/>
<feature type="signal peptide" evidence="5">
    <location>
        <begin position="1"/>
        <end position="20"/>
    </location>
</feature>
<dbReference type="RefSeq" id="WP_063376409.1">
    <property type="nucleotide sequence ID" value="NZ_AUXT01000143.1"/>
</dbReference>
<dbReference type="SUPFAM" id="SSF69304">
    <property type="entry name" value="Tricorn protease N-terminal domain"/>
    <property type="match status" value="1"/>
</dbReference>
<dbReference type="SUPFAM" id="SSF53474">
    <property type="entry name" value="alpha/beta-Hydrolases"/>
    <property type="match status" value="1"/>
</dbReference>
<organism evidence="7 8">
    <name type="scientific">Pseudoalteromonas luteoviolacea NCIMB 1942</name>
    <dbReference type="NCBI Taxonomy" id="1365253"/>
    <lineage>
        <taxon>Bacteria</taxon>
        <taxon>Pseudomonadati</taxon>
        <taxon>Pseudomonadota</taxon>
        <taxon>Gammaproteobacteria</taxon>
        <taxon>Alteromonadales</taxon>
        <taxon>Pseudoalteromonadaceae</taxon>
        <taxon>Pseudoalteromonas</taxon>
    </lineage>
</organism>
<dbReference type="EMBL" id="AUXT01000143">
    <property type="protein sequence ID" value="KZN48839.1"/>
    <property type="molecule type" value="Genomic_DNA"/>
</dbReference>
<dbReference type="InterPro" id="IPR001375">
    <property type="entry name" value="Peptidase_S9_cat"/>
</dbReference>
<feature type="domain" description="Peptidase S9 prolyl oligopeptidase catalytic" evidence="6">
    <location>
        <begin position="423"/>
        <end position="634"/>
    </location>
</feature>
<evidence type="ECO:0000256" key="4">
    <source>
        <dbReference type="ARBA" id="ARBA00022801"/>
    </source>
</evidence>
<dbReference type="InterPro" id="IPR029058">
    <property type="entry name" value="AB_hydrolase_fold"/>
</dbReference>
<evidence type="ECO:0000313" key="7">
    <source>
        <dbReference type="EMBL" id="KZN48839.1"/>
    </source>
</evidence>
<keyword evidence="3 5" id="KW-0732">Signal</keyword>
<sequence length="634" mass="71881">MKRILLCASLGLAVSAGVSAKDVMTPEKLWQVKRVSALGLNKENTHVIYRVTTPSVEKNNFTSKVYQVPLKGGSAQLLEAYQGLLQDSNVSPDGSKRLFHESVQMNTILASDKHEDLSNANAYVFDDLNYRHWDTWKDGSVKHVFYQDLKTEAKVDIMEGKPFDSPTSPFGGSEDYIWGPKGENIYYVSKKLTGVDYVKSTNTDIYRYNLADKKTTNITKSNLGYDKSPAFSPKGKLAWLQMDEPGYEADKNDIIVMANNTKVNLTEHWDGTVYSFKWSHDGKHIYFVAPTGGTIQLFQVAVNTRSKAKPKIKQLTKGQFDINGIIAVLDGQLVVTRNSMNKAKEIFKLNLRSKKMVALTKVNEAFYADLDLPKVEKRMVETKDGQDMLAWVIYPPNFDKRKKYPTLLYLQGGPQSSLSQFYSFRWNFQVMASQGYIVVAPNRRGMPGHGVKWNEDISKDWGGKAMQDYLDAIDDIAKESYVDKKRIGAIGASFGGYSAFYLAGNHEGRFKTFISHCGIFDTRSMYGTTEEVFFVNHDLGGAYWEKDNVAASKAYSEFNPVNFVDKWDSPMFVIHGGKDYRVPLGQGIQAFQAAKLRGLKSRFLYFPEENHWVLTPQNGIVWQREFFKWLDETL</sequence>